<keyword evidence="2" id="KW-0732">Signal</keyword>
<dbReference type="Proteomes" id="UP000030706">
    <property type="component" value="Unassembled WGS sequence"/>
</dbReference>
<accession>A0A074XPR8</accession>
<name>A0A074XPR8_AURPU</name>
<feature type="chain" id="PRO_5001702482" evidence="2">
    <location>
        <begin position="21"/>
        <end position="126"/>
    </location>
</feature>
<reference evidence="3 4" key="1">
    <citation type="journal article" date="2014" name="BMC Genomics">
        <title>Genome sequencing of four Aureobasidium pullulans varieties: biotechnological potential, stress tolerance, and description of new species.</title>
        <authorList>
            <person name="Gostin Ar C."/>
            <person name="Ohm R.A."/>
            <person name="Kogej T."/>
            <person name="Sonjak S."/>
            <person name="Turk M."/>
            <person name="Zajc J."/>
            <person name="Zalar P."/>
            <person name="Grube M."/>
            <person name="Sun H."/>
            <person name="Han J."/>
            <person name="Sharma A."/>
            <person name="Chiniquy J."/>
            <person name="Ngan C.Y."/>
            <person name="Lipzen A."/>
            <person name="Barry K."/>
            <person name="Grigoriev I.V."/>
            <person name="Gunde-Cimerman N."/>
        </authorList>
    </citation>
    <scope>NUCLEOTIDE SEQUENCE [LARGE SCALE GENOMIC DNA]</scope>
    <source>
        <strain evidence="3 4">EXF-150</strain>
    </source>
</reference>
<sequence length="126" mass="13553">MNRAIAPVLATVCGVATAFAAFQPELQKQAAEREGKNVEQFQEQHGGAIPPTSHDPSIPDINNNKSIGAEVKQHLNEAKDEAMTEIQHIKNEAKTDVAPQKAWWGLGLFGASQGGSESPREGEKKP</sequence>
<organism evidence="3 4">
    <name type="scientific">Aureobasidium pullulans EXF-150</name>
    <dbReference type="NCBI Taxonomy" id="1043002"/>
    <lineage>
        <taxon>Eukaryota</taxon>
        <taxon>Fungi</taxon>
        <taxon>Dikarya</taxon>
        <taxon>Ascomycota</taxon>
        <taxon>Pezizomycotina</taxon>
        <taxon>Dothideomycetes</taxon>
        <taxon>Dothideomycetidae</taxon>
        <taxon>Dothideales</taxon>
        <taxon>Saccotheciaceae</taxon>
        <taxon>Aureobasidium</taxon>
    </lineage>
</organism>
<evidence type="ECO:0000256" key="1">
    <source>
        <dbReference type="SAM" id="MobiDB-lite"/>
    </source>
</evidence>
<gene>
    <name evidence="3" type="ORF">M438DRAFT_317378</name>
</gene>
<dbReference type="Pfam" id="PF23670">
    <property type="entry name" value="PIGBOS1"/>
    <property type="match status" value="1"/>
</dbReference>
<keyword evidence="4" id="KW-1185">Reference proteome</keyword>
<evidence type="ECO:0000313" key="3">
    <source>
        <dbReference type="EMBL" id="KEQ85624.1"/>
    </source>
</evidence>
<evidence type="ECO:0000313" key="4">
    <source>
        <dbReference type="Proteomes" id="UP000030706"/>
    </source>
</evidence>
<dbReference type="HOGENOM" id="CLU_1970103_0_0_1"/>
<dbReference type="EMBL" id="KL584980">
    <property type="protein sequence ID" value="KEQ85624.1"/>
    <property type="molecule type" value="Genomic_DNA"/>
</dbReference>
<dbReference type="GeneID" id="40745049"/>
<dbReference type="AlphaFoldDB" id="A0A074XPR8"/>
<proteinExistence type="predicted"/>
<dbReference type="OrthoDB" id="3842140at2759"/>
<feature type="signal peptide" evidence="2">
    <location>
        <begin position="1"/>
        <end position="20"/>
    </location>
</feature>
<dbReference type="RefSeq" id="XP_029761811.1">
    <property type="nucleotide sequence ID" value="XM_029902743.1"/>
</dbReference>
<feature type="region of interest" description="Disordered" evidence="1">
    <location>
        <begin position="30"/>
        <end position="68"/>
    </location>
</feature>
<dbReference type="InterPro" id="IPR057394">
    <property type="entry name" value="PIGBOS1"/>
</dbReference>
<evidence type="ECO:0000256" key="2">
    <source>
        <dbReference type="SAM" id="SignalP"/>
    </source>
</evidence>
<protein>
    <submittedName>
        <fullName evidence="3">Uncharacterized protein</fullName>
    </submittedName>
</protein>